<accession>A0A7W8N512</accession>
<name>A0A7W8N512_9BACT</name>
<comment type="caution">
    <text evidence="1">The sequence shown here is derived from an EMBL/GenBank/DDBJ whole genome shotgun (WGS) entry which is preliminary data.</text>
</comment>
<reference evidence="1 2" key="1">
    <citation type="submission" date="2020-08" db="EMBL/GenBank/DDBJ databases">
        <title>Genomic Encyclopedia of Type Strains, Phase IV (KMG-V): Genome sequencing to study the core and pangenomes of soil and plant-associated prokaryotes.</title>
        <authorList>
            <person name="Whitman W."/>
        </authorList>
    </citation>
    <scope>NUCLEOTIDE SEQUENCE [LARGE SCALE GENOMIC DNA]</scope>
    <source>
        <strain evidence="1 2">M8US30</strain>
    </source>
</reference>
<dbReference type="Proteomes" id="UP000569092">
    <property type="component" value="Unassembled WGS sequence"/>
</dbReference>
<dbReference type="AlphaFoldDB" id="A0A7W8N512"/>
<evidence type="ECO:0000313" key="2">
    <source>
        <dbReference type="Proteomes" id="UP000569092"/>
    </source>
</evidence>
<organism evidence="1 2">
    <name type="scientific">Tunturiibacter lichenicola</name>
    <dbReference type="NCBI Taxonomy" id="2051959"/>
    <lineage>
        <taxon>Bacteria</taxon>
        <taxon>Pseudomonadati</taxon>
        <taxon>Acidobacteriota</taxon>
        <taxon>Terriglobia</taxon>
        <taxon>Terriglobales</taxon>
        <taxon>Acidobacteriaceae</taxon>
        <taxon>Tunturiibacter</taxon>
    </lineage>
</organism>
<protein>
    <submittedName>
        <fullName evidence="1">Uncharacterized protein</fullName>
    </submittedName>
</protein>
<dbReference type="EMBL" id="JACHDZ010000010">
    <property type="protein sequence ID" value="MBB5346187.1"/>
    <property type="molecule type" value="Genomic_DNA"/>
</dbReference>
<proteinExistence type="predicted"/>
<evidence type="ECO:0000313" key="1">
    <source>
        <dbReference type="EMBL" id="MBB5346187.1"/>
    </source>
</evidence>
<sequence>MLNTEIIAGDVGVVLAGKIHHIYLIVDATDQLSPLIADNQEPRLHPRAVAGNVAKKWSPTSYFLRAPSGD</sequence>
<gene>
    <name evidence="1" type="ORF">HDF10_004197</name>
</gene>